<name>A0A2P8EEP2_9BACT</name>
<dbReference type="EMBL" id="PYGF01000001">
    <property type="protein sequence ID" value="PSL07910.1"/>
    <property type="molecule type" value="Genomic_DNA"/>
</dbReference>
<organism evidence="2 3">
    <name type="scientific">Cecembia rubra</name>
    <dbReference type="NCBI Taxonomy" id="1485585"/>
    <lineage>
        <taxon>Bacteria</taxon>
        <taxon>Pseudomonadati</taxon>
        <taxon>Bacteroidota</taxon>
        <taxon>Cytophagia</taxon>
        <taxon>Cytophagales</taxon>
        <taxon>Cyclobacteriaceae</taxon>
        <taxon>Cecembia</taxon>
    </lineage>
</organism>
<gene>
    <name evidence="2" type="ORF">CLV48_101850</name>
</gene>
<keyword evidence="3" id="KW-1185">Reference proteome</keyword>
<evidence type="ECO:0000313" key="2">
    <source>
        <dbReference type="EMBL" id="PSL07910.1"/>
    </source>
</evidence>
<protein>
    <submittedName>
        <fullName evidence="2">Uncharacterized protein (DUF2147 family)</fullName>
    </submittedName>
</protein>
<comment type="caution">
    <text evidence="2">The sequence shown here is derived from an EMBL/GenBank/DDBJ whole genome shotgun (WGS) entry which is preliminary data.</text>
</comment>
<sequence length="137" mass="15605">MVFLLSIFIEAASAQRASSILGKWYNTEKDAIIEIFEEGGRYFGKVVWLKEPMVNGKPVLDSNNADRSKRNKPILGLKLLEDFEFKSGIWENGTIYDPRNGKTYSSTIKQKSERILEVRGFIGVSLIGRTVEWTRAE</sequence>
<evidence type="ECO:0000313" key="3">
    <source>
        <dbReference type="Proteomes" id="UP000240708"/>
    </source>
</evidence>
<reference evidence="2 3" key="1">
    <citation type="submission" date="2018-03" db="EMBL/GenBank/DDBJ databases">
        <title>Genomic Encyclopedia of Archaeal and Bacterial Type Strains, Phase II (KMG-II): from individual species to whole genera.</title>
        <authorList>
            <person name="Goeker M."/>
        </authorList>
    </citation>
    <scope>NUCLEOTIDE SEQUENCE [LARGE SCALE GENOMIC DNA]</scope>
    <source>
        <strain evidence="2 3">DSM 28057</strain>
    </source>
</reference>
<dbReference type="PANTHER" id="PTHR36919:SF2">
    <property type="entry name" value="BLL6627 PROTEIN"/>
    <property type="match status" value="1"/>
</dbReference>
<dbReference type="AlphaFoldDB" id="A0A2P8EEP2"/>
<dbReference type="InterPro" id="IPR019223">
    <property type="entry name" value="DUF2147"/>
</dbReference>
<proteinExistence type="predicted"/>
<feature type="domain" description="DUF2147" evidence="1">
    <location>
        <begin position="22"/>
        <end position="135"/>
    </location>
</feature>
<dbReference type="Gene3D" id="2.40.128.520">
    <property type="match status" value="1"/>
</dbReference>
<dbReference type="Pfam" id="PF09917">
    <property type="entry name" value="DUF2147"/>
    <property type="match status" value="1"/>
</dbReference>
<accession>A0A2P8EEP2</accession>
<evidence type="ECO:0000259" key="1">
    <source>
        <dbReference type="Pfam" id="PF09917"/>
    </source>
</evidence>
<dbReference type="PANTHER" id="PTHR36919">
    <property type="entry name" value="BLR1215 PROTEIN"/>
    <property type="match status" value="1"/>
</dbReference>
<dbReference type="Proteomes" id="UP000240708">
    <property type="component" value="Unassembled WGS sequence"/>
</dbReference>